<reference evidence="4" key="1">
    <citation type="submission" date="2020-11" db="EMBL/GenBank/DDBJ databases">
        <title>Adaptations for nitrogen fixation in a non-lichenized fungal sporocarp promotes dispersal by wood-feeding termites.</title>
        <authorList>
            <consortium name="DOE Joint Genome Institute"/>
            <person name="Koch R.A."/>
            <person name="Yoon G."/>
            <person name="Arayal U."/>
            <person name="Lail K."/>
            <person name="Amirebrahimi M."/>
            <person name="Labutti K."/>
            <person name="Lipzen A."/>
            <person name="Riley R."/>
            <person name="Barry K."/>
            <person name="Henrissat B."/>
            <person name="Grigoriev I.V."/>
            <person name="Herr J.R."/>
            <person name="Aime M.C."/>
        </authorList>
    </citation>
    <scope>NUCLEOTIDE SEQUENCE</scope>
    <source>
        <strain evidence="4">MCA 3950</strain>
    </source>
</reference>
<evidence type="ECO:0000259" key="3">
    <source>
        <dbReference type="PROSITE" id="PS50048"/>
    </source>
</evidence>
<dbReference type="PROSITE" id="PS00463">
    <property type="entry name" value="ZN2_CY6_FUNGAL_1"/>
    <property type="match status" value="1"/>
</dbReference>
<dbReference type="CDD" id="cd00067">
    <property type="entry name" value="GAL4"/>
    <property type="match status" value="1"/>
</dbReference>
<dbReference type="SMART" id="SM00906">
    <property type="entry name" value="Fungal_trans"/>
    <property type="match status" value="1"/>
</dbReference>
<evidence type="ECO:0000256" key="2">
    <source>
        <dbReference type="ARBA" id="ARBA00023242"/>
    </source>
</evidence>
<accession>A0A9P8AQG4</accession>
<dbReference type="PANTHER" id="PTHR46910:SF38">
    <property type="entry name" value="ZN(2)-C6 FUNGAL-TYPE DOMAIN-CONTAINING PROTEIN"/>
    <property type="match status" value="1"/>
</dbReference>
<feature type="domain" description="Zn(2)-C6 fungal-type" evidence="3">
    <location>
        <begin position="20"/>
        <end position="53"/>
    </location>
</feature>
<name>A0A9P8AQG4_9AGAR</name>
<gene>
    <name evidence="4" type="ORF">BT62DRAFT_952090</name>
</gene>
<dbReference type="GO" id="GO:0008270">
    <property type="term" value="F:zinc ion binding"/>
    <property type="evidence" value="ECO:0007669"/>
    <property type="project" value="InterPro"/>
</dbReference>
<keyword evidence="1" id="KW-0479">Metal-binding</keyword>
<dbReference type="GO" id="GO:0006351">
    <property type="term" value="P:DNA-templated transcription"/>
    <property type="evidence" value="ECO:0007669"/>
    <property type="project" value="InterPro"/>
</dbReference>
<dbReference type="SMART" id="SM00066">
    <property type="entry name" value="GAL4"/>
    <property type="match status" value="1"/>
</dbReference>
<evidence type="ECO:0000313" key="4">
    <source>
        <dbReference type="EMBL" id="KAG7444333.1"/>
    </source>
</evidence>
<dbReference type="GO" id="GO:0000981">
    <property type="term" value="F:DNA-binding transcription factor activity, RNA polymerase II-specific"/>
    <property type="evidence" value="ECO:0007669"/>
    <property type="project" value="InterPro"/>
</dbReference>
<keyword evidence="2" id="KW-0539">Nucleus</keyword>
<dbReference type="Proteomes" id="UP000812287">
    <property type="component" value="Unassembled WGS sequence"/>
</dbReference>
<dbReference type="RefSeq" id="XP_043037833.1">
    <property type="nucleotide sequence ID" value="XM_043188217.1"/>
</dbReference>
<sequence>MSTGEGTYGSSRKKTRPQTACEFCRRRKIGCDGTQRPGKQCSNCAACNIDCKYSDSRRVLASAFQKVRSGFLDSTPAYTRGSYVQELENKLERMENILHRIVPDSHIGSMSTAEIEERLRQEDYERDALEDSLKLAKAYPSGRYLYLGKSSTAQFVQTARDFKQGHSGGIPDRGSFRRPEFWDPPPWHSNTWFQVHYPDFAFPDDDLLSSLVHLYFTEVNPLVPLLHRPSFDKSVKDKLYLADKEFACVLLLVCAFASRYTDDPRVLSEGESCERSSGWKWVNQVTCVRKSLLTGPTVYHLQVLCLLAQFMLGSTVPHMCWTIASIGLRLSEEAGIHRRKAKHAKPSVEDELWKRAFWTLVYLDRQISAFLGRSCCLYNEEIDLDFPIECDDEYWEPSMSGSVFQQPEGKPAVMSYFNCYLKLTSLIALCLRTVYAMKKSQIRLQFLDTNWEKRIIELLNVRLKHWMTAIPDHLRWDPERKDPIHFAQSASLHLQYHHLQMLIHRPFISMPYDSEKFPFYSITVCVSAARVCADIIATQRHRKGHLVPLSGLAAFQAAAVLLFEYWRTKRAGCPVNPADMKLVDACMESLQILETRWQFAGRLWDVLHAIGDLHTNLPSLGPEGSLDEGAIFPQNGVFSDSLSSEILLSDKNLCEVPFVDESSWFSGIELPSMSVDEASAWSQIYAASLESSRLEPPHSPLRSQADINSTETLRKFGFMSDNEDSFLEPSNFCTKSAGTSKPDTLQTTNESHNPQCNEMSLDDWGSFFNDVDQLTHGIWQFEESSNDSATTSGLW</sequence>
<dbReference type="GO" id="GO:0003677">
    <property type="term" value="F:DNA binding"/>
    <property type="evidence" value="ECO:0007669"/>
    <property type="project" value="InterPro"/>
</dbReference>
<dbReference type="InterPro" id="IPR036864">
    <property type="entry name" value="Zn2-C6_fun-type_DNA-bd_sf"/>
</dbReference>
<dbReference type="InterPro" id="IPR007219">
    <property type="entry name" value="XnlR_reg_dom"/>
</dbReference>
<dbReference type="Pfam" id="PF04082">
    <property type="entry name" value="Fungal_trans"/>
    <property type="match status" value="1"/>
</dbReference>
<dbReference type="GeneID" id="66110514"/>
<dbReference type="AlphaFoldDB" id="A0A9P8AQG4"/>
<evidence type="ECO:0000256" key="1">
    <source>
        <dbReference type="ARBA" id="ARBA00022723"/>
    </source>
</evidence>
<dbReference type="InterPro" id="IPR050987">
    <property type="entry name" value="AtrR-like"/>
</dbReference>
<dbReference type="CDD" id="cd12148">
    <property type="entry name" value="fungal_TF_MHR"/>
    <property type="match status" value="1"/>
</dbReference>
<dbReference type="PANTHER" id="PTHR46910">
    <property type="entry name" value="TRANSCRIPTION FACTOR PDR1"/>
    <property type="match status" value="1"/>
</dbReference>
<dbReference type="Gene3D" id="4.10.240.10">
    <property type="entry name" value="Zn(2)-C6 fungal-type DNA-binding domain"/>
    <property type="match status" value="1"/>
</dbReference>
<keyword evidence="5" id="KW-1185">Reference proteome</keyword>
<dbReference type="InterPro" id="IPR001138">
    <property type="entry name" value="Zn2Cys6_DnaBD"/>
</dbReference>
<dbReference type="SUPFAM" id="SSF57701">
    <property type="entry name" value="Zn2/Cys6 DNA-binding domain"/>
    <property type="match status" value="1"/>
</dbReference>
<comment type="caution">
    <text evidence="4">The sequence shown here is derived from an EMBL/GenBank/DDBJ whole genome shotgun (WGS) entry which is preliminary data.</text>
</comment>
<dbReference type="EMBL" id="MU250540">
    <property type="protein sequence ID" value="KAG7444333.1"/>
    <property type="molecule type" value="Genomic_DNA"/>
</dbReference>
<organism evidence="4 5">
    <name type="scientific">Guyanagaster necrorhizus</name>
    <dbReference type="NCBI Taxonomy" id="856835"/>
    <lineage>
        <taxon>Eukaryota</taxon>
        <taxon>Fungi</taxon>
        <taxon>Dikarya</taxon>
        <taxon>Basidiomycota</taxon>
        <taxon>Agaricomycotina</taxon>
        <taxon>Agaricomycetes</taxon>
        <taxon>Agaricomycetidae</taxon>
        <taxon>Agaricales</taxon>
        <taxon>Marasmiineae</taxon>
        <taxon>Physalacriaceae</taxon>
        <taxon>Guyanagaster</taxon>
    </lineage>
</organism>
<dbReference type="OrthoDB" id="4456959at2759"/>
<protein>
    <recommendedName>
        <fullName evidence="3">Zn(2)-C6 fungal-type domain-containing protein</fullName>
    </recommendedName>
</protein>
<proteinExistence type="predicted"/>
<dbReference type="Pfam" id="PF00172">
    <property type="entry name" value="Zn_clus"/>
    <property type="match status" value="1"/>
</dbReference>
<dbReference type="PROSITE" id="PS50048">
    <property type="entry name" value="ZN2_CY6_FUNGAL_2"/>
    <property type="match status" value="1"/>
</dbReference>
<evidence type="ECO:0000313" key="5">
    <source>
        <dbReference type="Proteomes" id="UP000812287"/>
    </source>
</evidence>